<dbReference type="Pfam" id="PF00145">
    <property type="entry name" value="DNA_methylase"/>
    <property type="match status" value="1"/>
</dbReference>
<reference evidence="8" key="1">
    <citation type="submission" date="2022-09" db="EMBL/GenBank/DDBJ databases">
        <title>Genome analysis and characterization of larvicidal activity of Brevibacillus strains.</title>
        <authorList>
            <person name="Patrusheva E.V."/>
            <person name="Izotova A.O."/>
            <person name="Toshchakov S.V."/>
            <person name="Sineoky S.P."/>
        </authorList>
    </citation>
    <scope>NUCLEOTIDE SEQUENCE</scope>
    <source>
        <strain evidence="8">VKPM_B-13247</strain>
    </source>
</reference>
<dbReference type="PANTHER" id="PTHR46098:SF1">
    <property type="entry name" value="TRNA (CYTOSINE(38)-C(5))-METHYLTRANSFERASE"/>
    <property type="match status" value="1"/>
</dbReference>
<evidence type="ECO:0000256" key="2">
    <source>
        <dbReference type="ARBA" id="ARBA00022603"/>
    </source>
</evidence>
<evidence type="ECO:0000256" key="6">
    <source>
        <dbReference type="PROSITE-ProRule" id="PRU01016"/>
    </source>
</evidence>
<comment type="caution">
    <text evidence="8">The sequence shown here is derived from an EMBL/GenBank/DDBJ whole genome shotgun (WGS) entry which is preliminary data.</text>
</comment>
<dbReference type="EMBL" id="JAPTNE010000043">
    <property type="protein sequence ID" value="MCZ0809792.1"/>
    <property type="molecule type" value="Genomic_DNA"/>
</dbReference>
<keyword evidence="3 6" id="KW-0808">Transferase</keyword>
<dbReference type="GO" id="GO:0032259">
    <property type="term" value="P:methylation"/>
    <property type="evidence" value="ECO:0007669"/>
    <property type="project" value="UniProtKB-KW"/>
</dbReference>
<dbReference type="NCBIfam" id="TIGR00675">
    <property type="entry name" value="dcm"/>
    <property type="match status" value="1"/>
</dbReference>
<evidence type="ECO:0000256" key="1">
    <source>
        <dbReference type="ARBA" id="ARBA00011975"/>
    </source>
</evidence>
<name>A0AAP3GCI8_BRELA</name>
<dbReference type="PANTHER" id="PTHR46098">
    <property type="entry name" value="TRNA (CYTOSINE(38)-C(5))-METHYLTRANSFERASE"/>
    <property type="match status" value="1"/>
</dbReference>
<dbReference type="InterPro" id="IPR029063">
    <property type="entry name" value="SAM-dependent_MTases_sf"/>
</dbReference>
<evidence type="ECO:0000313" key="8">
    <source>
        <dbReference type="EMBL" id="MCZ0809792.1"/>
    </source>
</evidence>
<evidence type="ECO:0000256" key="3">
    <source>
        <dbReference type="ARBA" id="ARBA00022679"/>
    </source>
</evidence>
<evidence type="ECO:0000256" key="5">
    <source>
        <dbReference type="ARBA" id="ARBA00022747"/>
    </source>
</evidence>
<dbReference type="PROSITE" id="PS51679">
    <property type="entry name" value="SAM_MT_C5"/>
    <property type="match status" value="1"/>
</dbReference>
<keyword evidence="4 6" id="KW-0949">S-adenosyl-L-methionine</keyword>
<dbReference type="SUPFAM" id="SSF53335">
    <property type="entry name" value="S-adenosyl-L-methionine-dependent methyltransferases"/>
    <property type="match status" value="1"/>
</dbReference>
<organism evidence="8 9">
    <name type="scientific">Brevibacillus laterosporus</name>
    <name type="common">Bacillus laterosporus</name>
    <dbReference type="NCBI Taxonomy" id="1465"/>
    <lineage>
        <taxon>Bacteria</taxon>
        <taxon>Bacillati</taxon>
        <taxon>Bacillota</taxon>
        <taxon>Bacilli</taxon>
        <taxon>Bacillales</taxon>
        <taxon>Paenibacillaceae</taxon>
        <taxon>Brevibacillus</taxon>
    </lineage>
</organism>
<evidence type="ECO:0000256" key="4">
    <source>
        <dbReference type="ARBA" id="ARBA00022691"/>
    </source>
</evidence>
<dbReference type="AlphaFoldDB" id="A0AAP3GCI8"/>
<dbReference type="EC" id="2.1.1.37" evidence="1"/>
<protein>
    <recommendedName>
        <fullName evidence="1">DNA (cytosine-5-)-methyltransferase</fullName>
        <ecNumber evidence="1">2.1.1.37</ecNumber>
    </recommendedName>
</protein>
<evidence type="ECO:0000313" key="9">
    <source>
        <dbReference type="Proteomes" id="UP001077662"/>
    </source>
</evidence>
<feature type="active site" evidence="6">
    <location>
        <position position="70"/>
    </location>
</feature>
<dbReference type="InterPro" id="IPR001525">
    <property type="entry name" value="C5_MeTfrase"/>
</dbReference>
<proteinExistence type="inferred from homology"/>
<dbReference type="RefSeq" id="WP_258434728.1">
    <property type="nucleotide sequence ID" value="NZ_JANSGW010000043.1"/>
</dbReference>
<gene>
    <name evidence="8" type="primary">dcm</name>
    <name evidence="8" type="ORF">O0554_23290</name>
</gene>
<sequence>MIKILELFGGIGAPRKALVNLGIDHKAIDYVEWQANRVKAYNALYDHLHKPQDVKGWNLKPDILIHGSPCQDNSRANKKRKGTAKDSRSQLLLETLRIIKEMGEWRPKVVIWENVKGVLDRNVVPVFNYYLQEMKMLGYTNAFDVLDARNFGIPHARERVFCISLLGNETFDFSKLRYKPMKNIKEFLEYEPDDEIPSQYLINIPSMLSKIKEFNPRASGSYKRQLDVINDYCYTITERQDRCPNAGIIRLNKPQYRYLTERECWRLLGFDDEDYELMLKEFPSKKGKRNATLYALAGNSIVVDVLEAIFEVLLTGNHGQIEIKTNKSGQLELVC</sequence>
<keyword evidence="2 6" id="KW-0489">Methyltransferase</keyword>
<dbReference type="PRINTS" id="PR00105">
    <property type="entry name" value="C5METTRFRASE"/>
</dbReference>
<accession>A0AAP3GCI8</accession>
<comment type="similarity">
    <text evidence="6 7">Belongs to the class I-like SAM-binding methyltransferase superfamily. C5-methyltransferase family.</text>
</comment>
<dbReference type="Proteomes" id="UP001077662">
    <property type="component" value="Unassembled WGS sequence"/>
</dbReference>
<keyword evidence="5" id="KW-0680">Restriction system</keyword>
<dbReference type="GO" id="GO:0009307">
    <property type="term" value="P:DNA restriction-modification system"/>
    <property type="evidence" value="ECO:0007669"/>
    <property type="project" value="UniProtKB-KW"/>
</dbReference>
<dbReference type="Gene3D" id="3.40.50.150">
    <property type="entry name" value="Vaccinia Virus protein VP39"/>
    <property type="match status" value="1"/>
</dbReference>
<dbReference type="InterPro" id="IPR050750">
    <property type="entry name" value="C5-MTase"/>
</dbReference>
<evidence type="ECO:0000256" key="7">
    <source>
        <dbReference type="RuleBase" id="RU000416"/>
    </source>
</evidence>
<dbReference type="GO" id="GO:0003886">
    <property type="term" value="F:DNA (cytosine-5-)-methyltransferase activity"/>
    <property type="evidence" value="ECO:0007669"/>
    <property type="project" value="UniProtKB-EC"/>
</dbReference>